<dbReference type="Gene3D" id="1.10.220.100">
    <property type="entry name" value="conserved c-terminal region of ge- 1"/>
    <property type="match status" value="1"/>
</dbReference>
<sequence>MALLGTPQPPPPAASSSPRALSPSPPPPLGPARLPSSKVPRGRHLMGDHVMYDVDVRVPGEVQPQLEVTPITKYGSDPQLMLGRQIAVNKSYICYGLKQGNIRVLNMNTASRSLLRGHTQRITDMTFFAEDVHLLASASTDGRICVWKISEGLEEDDKPQISGNAVIAIQVIGGEEDESVHPRVCWHCHKQEILVVGIGRRVLRIDTIKAGKSDVFSAEEPLLCAVDKLISGVQLVGLHDGVVTDLSMCQWMTSRLVSSSTDGTIKIWEDQKAQPLFVLKPHEGLPVNSATFLTSPNRPDHIVLITAGPLNQEVKVWASASEEGWLLPSDAESWKCTQTLELRSSSEAQTEDAFFNQVLVLSQAGLLLLANAKKNAIYAVHLEYGPNPASTRMDYLAEFTVTMPILSFTGTTDISPFGEQIVQVYCVQTQAIQQYALDLFLCMPPSLENAGLEKSDSMAPCDVTNIEGSAAVDSSQMKPNGISSTGSATNFSEKIVSSDAAHAASYPVSAATEVLGTRQITILNTEPRTSAMGRAVSDTNIVSTASPPPLPLSPRLSRQASGLRSPSTFEPAFLLSDHSRNQAITDFSVQRVSSGDMSHGPSSDNGLRSRDDKVSEEETHSLRNPPAAFKHPTHLITPSEILGAAPSSGTNDIMRGKSDVEKSIQDVGVNNEVCNVEVEVKVVPDGSSRREKFSPEESRESIADNNEKFFCSQASDLGNQIARECLAGSSAGQSQQTNDAEVTERSTQLPCSDEVNASSNVTEEVSYQTVTSQALASATAKIKRQKGKNTQAMAPSPSPSTFNSADSSSEAVISSSLHSIEAAVPQIMHEKLNQIMAMQKEMKKQMTATINVPVTKEGRRLETSLARTMEKIVKANSDALWARFQEENVKNEKLLQDHVQQIMAMQKEMKKQMTATINVPVTKEGRRLETSLARTMEKIVKANSDALWARFQEENVKNEKLLQDHVQHKRFSPVCLNPGISKLTRSLYHTQDAVKSSMVTSMVPAFEKSCRAMFEQIDATFQRGMTEHTSAAMQHVENANSPLTHALRDVINSASSMTHTLNGELAEAQRKLVCLAVGGANPSAISPLLTQPSSGPLGKLHEKVDIPIDPRKELSRLISECKYEEAFASSLQRSDVSIVSWLCSQVDLRAVLGMAPLPLSQGVLLSLLQQLACDINNDPPRKLSWMTDVAGVINPSDPIIAVHVRPIFEQVYQILNHQRSVPTLGGSELSTVRLLMHVINSMIMTCK</sequence>
<protein>
    <recommendedName>
        <fullName evidence="15">Enhancer of mRNA-decapping protein 4-like</fullName>
    </recommendedName>
</protein>
<evidence type="ECO:0000313" key="14">
    <source>
        <dbReference type="Proteomes" id="UP000197138"/>
    </source>
</evidence>
<dbReference type="InterPro" id="IPR049404">
    <property type="entry name" value="EDC4_C"/>
</dbReference>
<organism evidence="13 14">
    <name type="scientific">Punica granatum</name>
    <name type="common">Pomegranate</name>
    <dbReference type="NCBI Taxonomy" id="22663"/>
    <lineage>
        <taxon>Eukaryota</taxon>
        <taxon>Viridiplantae</taxon>
        <taxon>Streptophyta</taxon>
        <taxon>Embryophyta</taxon>
        <taxon>Tracheophyta</taxon>
        <taxon>Spermatophyta</taxon>
        <taxon>Magnoliopsida</taxon>
        <taxon>eudicotyledons</taxon>
        <taxon>Gunneridae</taxon>
        <taxon>Pentapetalae</taxon>
        <taxon>rosids</taxon>
        <taxon>malvids</taxon>
        <taxon>Myrtales</taxon>
        <taxon>Lythraceae</taxon>
        <taxon>Punica</taxon>
    </lineage>
</organism>
<evidence type="ECO:0008006" key="15">
    <source>
        <dbReference type="Google" id="ProtNLM"/>
    </source>
</evidence>
<reference evidence="14" key="1">
    <citation type="journal article" date="2017" name="Plant J.">
        <title>The pomegranate (Punica granatum L.) genome and the genomics of punicalagin biosynthesis.</title>
        <authorList>
            <person name="Qin G."/>
            <person name="Xu C."/>
            <person name="Ming R."/>
            <person name="Tang H."/>
            <person name="Guyot R."/>
            <person name="Kramer E.M."/>
            <person name="Hu Y."/>
            <person name="Yi X."/>
            <person name="Qi Y."/>
            <person name="Xu X."/>
            <person name="Gao Z."/>
            <person name="Pan H."/>
            <person name="Jian J."/>
            <person name="Tian Y."/>
            <person name="Yue Z."/>
            <person name="Xu Y."/>
        </authorList>
    </citation>
    <scope>NUCLEOTIDE SEQUENCE [LARGE SCALE GENOMIC DNA]</scope>
    <source>
        <strain evidence="14">cv. Dabenzi</strain>
    </source>
</reference>
<feature type="compositionally biased region" description="Basic and acidic residues" evidence="10">
    <location>
        <begin position="607"/>
        <end position="621"/>
    </location>
</feature>
<dbReference type="GO" id="GO:0006397">
    <property type="term" value="P:mRNA processing"/>
    <property type="evidence" value="ECO:0007669"/>
    <property type="project" value="UniProtKB-KW"/>
</dbReference>
<evidence type="ECO:0000256" key="1">
    <source>
        <dbReference type="ARBA" id="ARBA00004201"/>
    </source>
</evidence>
<feature type="repeat" description="WD" evidence="9">
    <location>
        <begin position="236"/>
        <end position="269"/>
    </location>
</feature>
<keyword evidence="4" id="KW-0597">Phosphoprotein</keyword>
<dbReference type="SMART" id="SM00320">
    <property type="entry name" value="WD40"/>
    <property type="match status" value="3"/>
</dbReference>
<evidence type="ECO:0000256" key="6">
    <source>
        <dbReference type="ARBA" id="ARBA00022664"/>
    </source>
</evidence>
<dbReference type="InterPro" id="IPR015943">
    <property type="entry name" value="WD40/YVTN_repeat-like_dom_sf"/>
</dbReference>
<feature type="compositionally biased region" description="Polar residues" evidence="10">
    <location>
        <begin position="788"/>
        <end position="803"/>
    </location>
</feature>
<evidence type="ECO:0000256" key="9">
    <source>
        <dbReference type="PROSITE-ProRule" id="PRU00221"/>
    </source>
</evidence>
<comment type="caution">
    <text evidence="13">The sequence shown here is derived from an EMBL/GenBank/DDBJ whole genome shotgun (WGS) entry which is preliminary data.</text>
</comment>
<evidence type="ECO:0000259" key="11">
    <source>
        <dbReference type="Pfam" id="PF16529"/>
    </source>
</evidence>
<dbReference type="GO" id="GO:0000932">
    <property type="term" value="C:P-body"/>
    <property type="evidence" value="ECO:0007669"/>
    <property type="project" value="UniProtKB-SubCell"/>
</dbReference>
<dbReference type="InterPro" id="IPR036322">
    <property type="entry name" value="WD40_repeat_dom_sf"/>
</dbReference>
<comment type="similarity">
    <text evidence="2">Belongs to the WD repeat EDC4 family.</text>
</comment>
<dbReference type="AlphaFoldDB" id="A0A218XML8"/>
<evidence type="ECO:0000256" key="5">
    <source>
        <dbReference type="ARBA" id="ARBA00022574"/>
    </source>
</evidence>
<dbReference type="PROSITE" id="PS50082">
    <property type="entry name" value="WD_REPEATS_2"/>
    <property type="match status" value="2"/>
</dbReference>
<evidence type="ECO:0000256" key="4">
    <source>
        <dbReference type="ARBA" id="ARBA00022553"/>
    </source>
</evidence>
<dbReference type="PANTHER" id="PTHR15598">
    <property type="entry name" value="ENHANCER OF MRNA-DECAPPING PROTEIN 4"/>
    <property type="match status" value="1"/>
</dbReference>
<dbReference type="InterPro" id="IPR001680">
    <property type="entry name" value="WD40_rpt"/>
</dbReference>
<dbReference type="PROSITE" id="PS50294">
    <property type="entry name" value="WD_REPEATS_REGION"/>
    <property type="match status" value="1"/>
</dbReference>
<evidence type="ECO:0000256" key="10">
    <source>
        <dbReference type="SAM" id="MobiDB-lite"/>
    </source>
</evidence>
<dbReference type="EMBL" id="MTKT01001111">
    <property type="protein sequence ID" value="OWM85926.1"/>
    <property type="molecule type" value="Genomic_DNA"/>
</dbReference>
<evidence type="ECO:0000256" key="2">
    <source>
        <dbReference type="ARBA" id="ARBA00009639"/>
    </source>
</evidence>
<accession>A0A218XML8</accession>
<feature type="domain" description="Enhancer of mRNA-decapping protein 4 WD40 repeat region" evidence="11">
    <location>
        <begin position="68"/>
        <end position="382"/>
    </location>
</feature>
<dbReference type="SUPFAM" id="SSF50978">
    <property type="entry name" value="WD40 repeat-like"/>
    <property type="match status" value="1"/>
</dbReference>
<dbReference type="Gene3D" id="2.130.10.10">
    <property type="entry name" value="YVTN repeat-like/Quinoprotein amine dehydrogenase"/>
    <property type="match status" value="1"/>
</dbReference>
<dbReference type="InterPro" id="IPR045152">
    <property type="entry name" value="EDC4-like"/>
</dbReference>
<gene>
    <name evidence="13" type="ORF">CDL15_Pgr012176</name>
</gene>
<feature type="compositionally biased region" description="Polar residues" evidence="10">
    <location>
        <begin position="589"/>
        <end position="606"/>
    </location>
</feature>
<proteinExistence type="inferred from homology"/>
<feature type="region of interest" description="Disordered" evidence="10">
    <location>
        <begin position="589"/>
        <end position="633"/>
    </location>
</feature>
<dbReference type="InterPro" id="IPR032401">
    <property type="entry name" value="EDC4_WD40"/>
</dbReference>
<feature type="region of interest" description="Disordered" evidence="10">
    <location>
        <begin position="540"/>
        <end position="566"/>
    </location>
</feature>
<dbReference type="FunFam" id="2.130.10.10:FF:000232">
    <property type="entry name" value="enhancer of mRNA-decapping protein 4"/>
    <property type="match status" value="1"/>
</dbReference>
<evidence type="ECO:0000313" key="13">
    <source>
        <dbReference type="EMBL" id="OWM85926.1"/>
    </source>
</evidence>
<dbReference type="Pfam" id="PF21289">
    <property type="entry name" value="EDC4_C"/>
    <property type="match status" value="1"/>
</dbReference>
<dbReference type="Proteomes" id="UP000197138">
    <property type="component" value="Unassembled WGS sequence"/>
</dbReference>
<keyword evidence="3" id="KW-0963">Cytoplasm</keyword>
<dbReference type="InterPro" id="IPR044938">
    <property type="entry name" value="EDC4_C_sf"/>
</dbReference>
<keyword evidence="5 9" id="KW-0853">WD repeat</keyword>
<evidence type="ECO:0000256" key="7">
    <source>
        <dbReference type="ARBA" id="ARBA00022737"/>
    </source>
</evidence>
<feature type="domain" description="Enhancer of mRNA-decapping protein 4 C-terminal" evidence="12">
    <location>
        <begin position="1116"/>
        <end position="1218"/>
    </location>
</feature>
<feature type="region of interest" description="Disordered" evidence="10">
    <location>
        <begin position="729"/>
        <end position="755"/>
    </location>
</feature>
<feature type="compositionally biased region" description="Polar residues" evidence="10">
    <location>
        <begin position="730"/>
        <end position="755"/>
    </location>
</feature>
<comment type="subcellular location">
    <subcellularLocation>
        <location evidence="1">Cytoplasm</location>
        <location evidence="1">P-body</location>
    </subcellularLocation>
</comment>
<keyword evidence="6" id="KW-0507">mRNA processing</keyword>
<feature type="repeat" description="WD" evidence="9">
    <location>
        <begin position="115"/>
        <end position="157"/>
    </location>
</feature>
<name>A0A218XML8_PUNGR</name>
<evidence type="ECO:0000256" key="3">
    <source>
        <dbReference type="ARBA" id="ARBA00022490"/>
    </source>
</evidence>
<evidence type="ECO:0000256" key="8">
    <source>
        <dbReference type="ARBA" id="ARBA00023054"/>
    </source>
</evidence>
<dbReference type="FunFam" id="1.10.220.100:FF:000001">
    <property type="entry name" value="Enhancer of mRNA-decapping protein 4"/>
    <property type="match status" value="1"/>
</dbReference>
<dbReference type="PANTHER" id="PTHR15598:SF5">
    <property type="entry name" value="ENHANCER OF MRNA-DECAPPING PROTEIN 4"/>
    <property type="match status" value="1"/>
</dbReference>
<keyword evidence="8" id="KW-0175">Coiled coil</keyword>
<feature type="region of interest" description="Disordered" evidence="10">
    <location>
        <begin position="782"/>
        <end position="807"/>
    </location>
</feature>
<dbReference type="GO" id="GO:0031087">
    <property type="term" value="P:deadenylation-independent decapping of nuclear-transcribed mRNA"/>
    <property type="evidence" value="ECO:0007669"/>
    <property type="project" value="InterPro"/>
</dbReference>
<keyword evidence="7" id="KW-0677">Repeat</keyword>
<evidence type="ECO:0000259" key="12">
    <source>
        <dbReference type="Pfam" id="PF21289"/>
    </source>
</evidence>
<dbReference type="Pfam" id="PF16529">
    <property type="entry name" value="Ge1_WD40"/>
    <property type="match status" value="1"/>
</dbReference>
<feature type="region of interest" description="Disordered" evidence="10">
    <location>
        <begin position="1"/>
        <end position="42"/>
    </location>
</feature>